<dbReference type="PANTHER" id="PTHR47545">
    <property type="entry name" value="MULTIFUNCTIONAL CCA PROTEIN"/>
    <property type="match status" value="1"/>
</dbReference>
<feature type="binding site" evidence="11">
    <location>
        <position position="100"/>
    </location>
    <ligand>
        <name>CTP</name>
        <dbReference type="ChEBI" id="CHEBI:37563"/>
    </ligand>
</feature>
<evidence type="ECO:0000256" key="8">
    <source>
        <dbReference type="ARBA" id="ARBA00022840"/>
    </source>
</evidence>
<accession>A0A919BDI8</accession>
<organism evidence="14 15">
    <name type="scientific">Thalassotalea marina</name>
    <dbReference type="NCBI Taxonomy" id="1673741"/>
    <lineage>
        <taxon>Bacteria</taxon>
        <taxon>Pseudomonadati</taxon>
        <taxon>Pseudomonadota</taxon>
        <taxon>Gammaproteobacteria</taxon>
        <taxon>Alteromonadales</taxon>
        <taxon>Colwelliaceae</taxon>
        <taxon>Thalassotalea</taxon>
    </lineage>
</organism>
<evidence type="ECO:0000313" key="15">
    <source>
        <dbReference type="Proteomes" id="UP000623842"/>
    </source>
</evidence>
<evidence type="ECO:0000256" key="10">
    <source>
        <dbReference type="ARBA" id="ARBA00022884"/>
    </source>
</evidence>
<keyword evidence="6 11" id="KW-0547">Nucleotide-binding</keyword>
<evidence type="ECO:0000256" key="1">
    <source>
        <dbReference type="ARBA" id="ARBA00001946"/>
    </source>
</evidence>
<evidence type="ECO:0000256" key="9">
    <source>
        <dbReference type="ARBA" id="ARBA00022842"/>
    </source>
</evidence>
<keyword evidence="9 11" id="KW-0460">Magnesium</keyword>
<dbReference type="Proteomes" id="UP000623842">
    <property type="component" value="Unassembled WGS sequence"/>
</dbReference>
<proteinExistence type="inferred from homology"/>
<evidence type="ECO:0000256" key="2">
    <source>
        <dbReference type="ARBA" id="ARBA00022679"/>
    </source>
</evidence>
<feature type="domain" description="Poly A polymerase head" evidence="12">
    <location>
        <begin position="13"/>
        <end position="131"/>
    </location>
</feature>
<dbReference type="GO" id="GO:0001680">
    <property type="term" value="P:tRNA 3'-terminal CCA addition"/>
    <property type="evidence" value="ECO:0007669"/>
    <property type="project" value="UniProtKB-UniRule"/>
</dbReference>
<name>A0A919BDI8_9GAMM</name>
<dbReference type="EMBL" id="BNCK01000002">
    <property type="protein sequence ID" value="GHF85064.1"/>
    <property type="molecule type" value="Genomic_DNA"/>
</dbReference>
<feature type="binding site" evidence="11">
    <location>
        <position position="32"/>
    </location>
    <ligand>
        <name>Mg(2+)</name>
        <dbReference type="ChEBI" id="CHEBI:18420"/>
    </ligand>
</feature>
<evidence type="ECO:0000313" key="14">
    <source>
        <dbReference type="EMBL" id="GHF85064.1"/>
    </source>
</evidence>
<dbReference type="EC" id="2.7.7.72" evidence="11"/>
<keyword evidence="3 11" id="KW-0819">tRNA processing</keyword>
<dbReference type="InterPro" id="IPR002646">
    <property type="entry name" value="PolA_pol_head_dom"/>
</dbReference>
<comment type="catalytic activity">
    <reaction evidence="11">
        <text>a tRNA precursor + 2 CTP + ATP = a tRNA with a 3' CCA end + 3 diphosphate</text>
        <dbReference type="Rhea" id="RHEA:14433"/>
        <dbReference type="Rhea" id="RHEA-COMP:10465"/>
        <dbReference type="Rhea" id="RHEA-COMP:10468"/>
        <dbReference type="ChEBI" id="CHEBI:30616"/>
        <dbReference type="ChEBI" id="CHEBI:33019"/>
        <dbReference type="ChEBI" id="CHEBI:37563"/>
        <dbReference type="ChEBI" id="CHEBI:74896"/>
        <dbReference type="ChEBI" id="CHEBI:83071"/>
        <dbReference type="EC" id="2.7.7.72"/>
    </reaction>
</comment>
<evidence type="ECO:0000259" key="12">
    <source>
        <dbReference type="Pfam" id="PF01743"/>
    </source>
</evidence>
<feature type="binding site" evidence="11">
    <location>
        <position position="17"/>
    </location>
    <ligand>
        <name>ATP</name>
        <dbReference type="ChEBI" id="CHEBI:30616"/>
    </ligand>
</feature>
<keyword evidence="5 11" id="KW-0479">Metal-binding</keyword>
<gene>
    <name evidence="11 14" type="primary">cca</name>
    <name evidence="14" type="ORF">GCM10017161_10710</name>
</gene>
<dbReference type="GO" id="GO:0000287">
    <property type="term" value="F:magnesium ion binding"/>
    <property type="evidence" value="ECO:0007669"/>
    <property type="project" value="UniProtKB-UniRule"/>
</dbReference>
<keyword evidence="8 11" id="KW-0067">ATP-binding</keyword>
<dbReference type="Pfam" id="PF12627">
    <property type="entry name" value="PolyA_pol_RNAbd"/>
    <property type="match status" value="1"/>
</dbReference>
<dbReference type="GO" id="GO:0004810">
    <property type="term" value="F:CCA tRNA nucleotidyltransferase activity"/>
    <property type="evidence" value="ECO:0007669"/>
    <property type="project" value="UniProtKB-UniRule"/>
</dbReference>
<dbReference type="GO" id="GO:0000049">
    <property type="term" value="F:tRNA binding"/>
    <property type="evidence" value="ECO:0007669"/>
    <property type="project" value="UniProtKB-UniRule"/>
</dbReference>
<feature type="binding site" evidence="11">
    <location>
        <position position="149"/>
    </location>
    <ligand>
        <name>CTP</name>
        <dbReference type="ChEBI" id="CHEBI:37563"/>
    </ligand>
</feature>
<dbReference type="SUPFAM" id="SSF81891">
    <property type="entry name" value="Poly A polymerase C-terminal region-like"/>
    <property type="match status" value="1"/>
</dbReference>
<feature type="binding site" evidence="11">
    <location>
        <position position="17"/>
    </location>
    <ligand>
        <name>CTP</name>
        <dbReference type="ChEBI" id="CHEBI:37563"/>
    </ligand>
</feature>
<protein>
    <recommendedName>
        <fullName evidence="11">CCA-adding enzyme</fullName>
        <ecNumber evidence="11">2.7.7.72</ecNumber>
    </recommendedName>
    <alternativeName>
        <fullName evidence="11">CCA tRNA nucleotidyltransferase</fullName>
    </alternativeName>
    <alternativeName>
        <fullName evidence="11">tRNA CCA-pyrophosphorylase</fullName>
    </alternativeName>
    <alternativeName>
        <fullName evidence="11">tRNA adenylyl-/cytidylyl- transferase</fullName>
    </alternativeName>
    <alternativeName>
        <fullName evidence="11">tRNA nucleotidyltransferase</fullName>
    </alternativeName>
    <alternativeName>
        <fullName evidence="11">tRNA-NT</fullName>
    </alternativeName>
</protein>
<dbReference type="HAMAP" id="MF_01262">
    <property type="entry name" value="CCA_bact_type2"/>
    <property type="match status" value="1"/>
</dbReference>
<reference evidence="14" key="2">
    <citation type="submission" date="2020-09" db="EMBL/GenBank/DDBJ databases">
        <authorList>
            <person name="Sun Q."/>
            <person name="Kim S."/>
        </authorList>
    </citation>
    <scope>NUCLEOTIDE SEQUENCE</scope>
    <source>
        <strain evidence="14">KCTC 42731</strain>
    </source>
</reference>
<dbReference type="RefSeq" id="WP_189768040.1">
    <property type="nucleotide sequence ID" value="NZ_BNCK01000002.1"/>
</dbReference>
<feature type="binding site" evidence="11">
    <location>
        <position position="20"/>
    </location>
    <ligand>
        <name>CTP</name>
        <dbReference type="ChEBI" id="CHEBI:37563"/>
    </ligand>
</feature>
<dbReference type="GO" id="GO:0042245">
    <property type="term" value="P:RNA repair"/>
    <property type="evidence" value="ECO:0007669"/>
    <property type="project" value="UniProtKB-KW"/>
</dbReference>
<keyword evidence="7 11" id="KW-0692">RNA repair</keyword>
<feature type="domain" description="tRNA nucleotidyltransferase/poly(A) polymerase RNA and SrmB- binding" evidence="13">
    <location>
        <begin position="158"/>
        <end position="221"/>
    </location>
</feature>
<comment type="miscellaneous">
    <text evidence="11">A single active site specifically recognizes both ATP and CTP and is responsible for their addition.</text>
</comment>
<dbReference type="Gene3D" id="3.30.460.10">
    <property type="entry name" value="Beta Polymerase, domain 2"/>
    <property type="match status" value="1"/>
</dbReference>
<dbReference type="InterPro" id="IPR043519">
    <property type="entry name" value="NT_sf"/>
</dbReference>
<dbReference type="AlphaFoldDB" id="A0A919BDI8"/>
<comment type="caution">
    <text evidence="14">The sequence shown here is derived from an EMBL/GenBank/DDBJ whole genome shotgun (WGS) entry which is preliminary data.</text>
</comment>
<reference evidence="14" key="1">
    <citation type="journal article" date="2014" name="Int. J. Syst. Evol. Microbiol.">
        <title>Complete genome sequence of Corynebacterium casei LMG S-19264T (=DSM 44701T), isolated from a smear-ripened cheese.</title>
        <authorList>
            <consortium name="US DOE Joint Genome Institute (JGI-PGF)"/>
            <person name="Walter F."/>
            <person name="Albersmeier A."/>
            <person name="Kalinowski J."/>
            <person name="Ruckert C."/>
        </authorList>
    </citation>
    <scope>NUCLEOTIDE SEQUENCE</scope>
    <source>
        <strain evidence="14">KCTC 42731</strain>
    </source>
</reference>
<evidence type="ECO:0000256" key="7">
    <source>
        <dbReference type="ARBA" id="ARBA00022800"/>
    </source>
</evidence>
<dbReference type="SUPFAM" id="SSF81301">
    <property type="entry name" value="Nucleotidyltransferase"/>
    <property type="match status" value="1"/>
</dbReference>
<comment type="function">
    <text evidence="11">Catalyzes the addition and repair of the essential 3'-terminal CCA sequence in tRNAs without using a nucleic acid template. Adds these three nucleotides in the order of C, C, and A to the tRNA nucleotide-73, using CTP and ATP as substrates and producing inorganic pyrophosphate. tRNA 3'-terminal CCA addition is required both for tRNA processing and repair. Also involved in tRNA surveillance by mediating tandem CCA addition to generate a CCACCA at the 3' terminus of unstable tRNAs. While stable tRNAs receive only 3'-terminal CCA, unstable tRNAs are marked with CCACCA and rapidly degraded.</text>
</comment>
<feature type="binding site" evidence="11">
    <location>
        <position position="20"/>
    </location>
    <ligand>
        <name>ATP</name>
        <dbReference type="ChEBI" id="CHEBI:30616"/>
    </ligand>
</feature>
<keyword evidence="15" id="KW-1185">Reference proteome</keyword>
<feature type="binding site" evidence="11">
    <location>
        <position position="149"/>
    </location>
    <ligand>
        <name>ATP</name>
        <dbReference type="ChEBI" id="CHEBI:30616"/>
    </ligand>
</feature>
<dbReference type="Pfam" id="PF01743">
    <property type="entry name" value="PolyA_pol"/>
    <property type="match status" value="1"/>
</dbReference>
<feature type="binding site" evidence="11">
    <location>
        <position position="146"/>
    </location>
    <ligand>
        <name>CTP</name>
        <dbReference type="ChEBI" id="CHEBI:37563"/>
    </ligand>
</feature>
<keyword evidence="2 11" id="KW-0808">Transferase</keyword>
<dbReference type="GO" id="GO:0005524">
    <property type="term" value="F:ATP binding"/>
    <property type="evidence" value="ECO:0007669"/>
    <property type="project" value="UniProtKB-UniRule"/>
</dbReference>
<keyword evidence="4 11" id="KW-0548">Nucleotidyltransferase</keyword>
<comment type="catalytic activity">
    <reaction evidence="11">
        <text>a tRNA with a 3' CCA end + 2 CTP + ATP = a tRNA with a 3' CCACCA end + 3 diphosphate</text>
        <dbReference type="Rhea" id="RHEA:76235"/>
        <dbReference type="Rhea" id="RHEA-COMP:10468"/>
        <dbReference type="Rhea" id="RHEA-COMP:18655"/>
        <dbReference type="ChEBI" id="CHEBI:30616"/>
        <dbReference type="ChEBI" id="CHEBI:33019"/>
        <dbReference type="ChEBI" id="CHEBI:37563"/>
        <dbReference type="ChEBI" id="CHEBI:83071"/>
        <dbReference type="ChEBI" id="CHEBI:195187"/>
    </reaction>
</comment>
<evidence type="ECO:0000256" key="3">
    <source>
        <dbReference type="ARBA" id="ARBA00022694"/>
    </source>
</evidence>
<dbReference type="PANTHER" id="PTHR47545:SF1">
    <property type="entry name" value="MULTIFUNCTIONAL CCA PROTEIN"/>
    <property type="match status" value="1"/>
</dbReference>
<comment type="cofactor">
    <cofactor evidence="1 11">
        <name>Mg(2+)</name>
        <dbReference type="ChEBI" id="CHEBI:18420"/>
    </cofactor>
</comment>
<feature type="binding site" evidence="11">
    <location>
        <position position="100"/>
    </location>
    <ligand>
        <name>ATP</name>
        <dbReference type="ChEBI" id="CHEBI:30616"/>
    </ligand>
</feature>
<dbReference type="PIRSF" id="PIRSF000813">
    <property type="entry name" value="CCA_bact"/>
    <property type="match status" value="1"/>
</dbReference>
<feature type="binding site" evidence="11">
    <location>
        <position position="30"/>
    </location>
    <ligand>
        <name>Mg(2+)</name>
        <dbReference type="ChEBI" id="CHEBI:18420"/>
    </ligand>
</feature>
<evidence type="ECO:0000256" key="4">
    <source>
        <dbReference type="ARBA" id="ARBA00022695"/>
    </source>
</evidence>
<evidence type="ECO:0000256" key="11">
    <source>
        <dbReference type="HAMAP-Rule" id="MF_01262"/>
    </source>
</evidence>
<dbReference type="Gene3D" id="1.10.3090.10">
    <property type="entry name" value="cca-adding enzyme, domain 2"/>
    <property type="match status" value="1"/>
</dbReference>
<evidence type="ECO:0000256" key="5">
    <source>
        <dbReference type="ARBA" id="ARBA00022723"/>
    </source>
</evidence>
<dbReference type="InterPro" id="IPR050124">
    <property type="entry name" value="tRNA_CCA-adding_enzyme"/>
</dbReference>
<sequence>MQDLTPEKALTYYLVGGAVRDSLLNWPYHECDYVVVGSDVDTMISLGFQQVGKDFPVFLHPVTKEEYALARTEKKQGKGYTGFVCYASPDVTLEQDLLRRDLTINAIAKGVDGNLVDPYNGQEDIKNKILRHVSPAFSEDPLRVLRVARFAARYHNLGFTVAPETIALMQDISSSGELNSLAAERVWKETEKALAEQHPATYFDVLHQSKALTALFPELDAIWQDDNFACKQAAKAALIAASSLSQNIDIRFAAMCHAITSNSVNEINTETNLVKQMCERIKVPNQTKLLAIQVHQHVKQILDVQHLSPKAILTLFNQLDIWRKGEFFVQVITTCQAISLASTENKDHFTQGENLLKLAEQTRQVQAKPFVEQGLQGLEIKKAISAKRLELIEQSTLFQIQ</sequence>
<dbReference type="InterPro" id="IPR032828">
    <property type="entry name" value="PolyA_RNA-bd"/>
</dbReference>
<dbReference type="InterPro" id="IPR012006">
    <property type="entry name" value="CCA_bact"/>
</dbReference>
<evidence type="ECO:0000259" key="13">
    <source>
        <dbReference type="Pfam" id="PF12627"/>
    </source>
</evidence>
<comment type="similarity">
    <text evidence="11">Belongs to the tRNA nucleotidyltransferase/poly(A) polymerase family. Bacterial CCA-adding enzyme type 2 subfamily.</text>
</comment>
<feature type="binding site" evidence="11">
    <location>
        <position position="146"/>
    </location>
    <ligand>
        <name>ATP</name>
        <dbReference type="ChEBI" id="CHEBI:30616"/>
    </ligand>
</feature>
<dbReference type="NCBIfam" id="NF008137">
    <property type="entry name" value="PRK10885.1"/>
    <property type="match status" value="1"/>
</dbReference>
<evidence type="ECO:0000256" key="6">
    <source>
        <dbReference type="ARBA" id="ARBA00022741"/>
    </source>
</evidence>
<keyword evidence="10 11" id="KW-0694">RNA-binding</keyword>